<evidence type="ECO:0000313" key="1">
    <source>
        <dbReference type="EMBL" id="MBE1460367.1"/>
    </source>
</evidence>
<dbReference type="Proteomes" id="UP000598217">
    <property type="component" value="Unassembled WGS sequence"/>
</dbReference>
<comment type="caution">
    <text evidence="1">The sequence shown here is derived from an EMBL/GenBank/DDBJ whole genome shotgun (WGS) entry which is preliminary data.</text>
</comment>
<accession>A0ABR9HMY2</accession>
<dbReference type="EMBL" id="JADBDY010000001">
    <property type="protein sequence ID" value="MBE1460367.1"/>
    <property type="molecule type" value="Genomic_DNA"/>
</dbReference>
<name>A0ABR9HMY2_9ACTN</name>
<evidence type="ECO:0000313" key="2">
    <source>
        <dbReference type="Proteomes" id="UP000598217"/>
    </source>
</evidence>
<dbReference type="RefSeq" id="WP_191267154.1">
    <property type="nucleotide sequence ID" value="NZ_BMXJ01000001.1"/>
</dbReference>
<reference evidence="1 2" key="1">
    <citation type="submission" date="2020-10" db="EMBL/GenBank/DDBJ databases">
        <title>Sequencing the genomes of 1000 actinobacteria strains.</title>
        <authorList>
            <person name="Klenk H.-P."/>
        </authorList>
    </citation>
    <scope>NUCLEOTIDE SEQUENCE [LARGE SCALE GENOMIC DNA]</scope>
    <source>
        <strain evidence="1 2">DSM 45157</strain>
    </source>
</reference>
<sequence>MSHTNTFLALLVDAYTRARVEVEIVPPAGLGVELPGYGTTVIDYTEPIAQLADHPEERHPELAEQVVLAMMRNMRERGIPLGTHYPPRSDDHTRRALLAALSERGHDAHFTDPDTVALLGDAEKRTLHAHRYLAAAEGLDGDAVSRYAVEYVEGFERDYARGVQTSVSEDRLRVRVRPESSFPEEALPTLVSRPLTSDLRLVVVVDYPESMLVLRREQLGGMTEERALEAAVANSLEEPFEVSETDLLNTPIVHIGGGNQEYTLAHLNVLDRYLGEAPHGALVVLPSPSVVVAHVLGRSNPVTAMEHLQELAERYAADTNKPVSDKLYWWHPDSRGSDLPDLREVAITVDDEKREISLFTSDEEFRPLLESLMQSMRSES</sequence>
<keyword evidence="2" id="KW-1185">Reference proteome</keyword>
<gene>
    <name evidence="1" type="ORF">H4W79_004581</name>
</gene>
<organism evidence="1 2">
    <name type="scientific">Nocardiopsis terrae</name>
    <dbReference type="NCBI Taxonomy" id="372655"/>
    <lineage>
        <taxon>Bacteria</taxon>
        <taxon>Bacillati</taxon>
        <taxon>Actinomycetota</taxon>
        <taxon>Actinomycetes</taxon>
        <taxon>Streptosporangiales</taxon>
        <taxon>Nocardiopsidaceae</taxon>
        <taxon>Nocardiopsis</taxon>
    </lineage>
</organism>
<proteinExistence type="predicted"/>
<protein>
    <submittedName>
        <fullName evidence="1">Uncharacterized protein</fullName>
    </submittedName>
</protein>